<evidence type="ECO:0000313" key="2">
    <source>
        <dbReference type="Proteomes" id="UP000601108"/>
    </source>
</evidence>
<gene>
    <name evidence="1" type="ORF">GCM10007384_07410</name>
</gene>
<organism evidence="1 2">
    <name type="scientific">Aquimarina muelleri</name>
    <dbReference type="NCBI Taxonomy" id="279356"/>
    <lineage>
        <taxon>Bacteria</taxon>
        <taxon>Pseudomonadati</taxon>
        <taxon>Bacteroidota</taxon>
        <taxon>Flavobacteriia</taxon>
        <taxon>Flavobacteriales</taxon>
        <taxon>Flavobacteriaceae</taxon>
        <taxon>Aquimarina</taxon>
    </lineage>
</organism>
<dbReference type="PROSITE" id="PS51257">
    <property type="entry name" value="PROKAR_LIPOPROTEIN"/>
    <property type="match status" value="1"/>
</dbReference>
<proteinExistence type="predicted"/>
<name>A0A918JSM3_9FLAO</name>
<keyword evidence="2" id="KW-1185">Reference proteome</keyword>
<sequence>MKKILFLILPILILSCSSDDRPDNNQFLPPTRINYQINLNLPQFNPLKFPASHFIDYTANGSIKGIIIYNIDNTQYTAFELSDPNHSPSDCSTQDIEGITATCNCKDGNAYNIVTGQQTSGEGQFALRRYTIRRDGNTLSITN</sequence>
<reference evidence="1 2" key="1">
    <citation type="journal article" date="2014" name="Int. J. Syst. Evol. Microbiol.">
        <title>Complete genome sequence of Corynebacterium casei LMG S-19264T (=DSM 44701T), isolated from a smear-ripened cheese.</title>
        <authorList>
            <consortium name="US DOE Joint Genome Institute (JGI-PGF)"/>
            <person name="Walter F."/>
            <person name="Albersmeier A."/>
            <person name="Kalinowski J."/>
            <person name="Ruckert C."/>
        </authorList>
    </citation>
    <scope>NUCLEOTIDE SEQUENCE [LARGE SCALE GENOMIC DNA]</scope>
    <source>
        <strain evidence="1 2">KCTC 12285</strain>
    </source>
</reference>
<accession>A0A918JSM3</accession>
<dbReference type="AlphaFoldDB" id="A0A918JSM3"/>
<dbReference type="Proteomes" id="UP000601108">
    <property type="component" value="Unassembled WGS sequence"/>
</dbReference>
<dbReference type="RefSeq" id="WP_027412914.1">
    <property type="nucleotide sequence ID" value="NZ_BMWS01000003.1"/>
</dbReference>
<dbReference type="EMBL" id="BMWS01000003">
    <property type="protein sequence ID" value="GGX08046.1"/>
    <property type="molecule type" value="Genomic_DNA"/>
</dbReference>
<evidence type="ECO:0008006" key="3">
    <source>
        <dbReference type="Google" id="ProtNLM"/>
    </source>
</evidence>
<evidence type="ECO:0000313" key="1">
    <source>
        <dbReference type="EMBL" id="GGX08046.1"/>
    </source>
</evidence>
<protein>
    <recommendedName>
        <fullName evidence="3">Ferredoxin subunit of nitrite reductase or a ring-hydroxylating dioxygenase</fullName>
    </recommendedName>
</protein>
<comment type="caution">
    <text evidence="1">The sequence shown here is derived from an EMBL/GenBank/DDBJ whole genome shotgun (WGS) entry which is preliminary data.</text>
</comment>